<evidence type="ECO:0000256" key="2">
    <source>
        <dbReference type="SAM" id="MobiDB-lite"/>
    </source>
</evidence>
<evidence type="ECO:0000256" key="1">
    <source>
        <dbReference type="ARBA" id="ARBA00022801"/>
    </source>
</evidence>
<keyword evidence="5" id="KW-1185">Reference proteome</keyword>
<accession>A0A919JMC9</accession>
<proteinExistence type="predicted"/>
<dbReference type="AlphaFoldDB" id="A0A919JMC9"/>
<dbReference type="InterPro" id="IPR023365">
    <property type="entry name" value="Sortase_dom-sf"/>
</dbReference>
<dbReference type="Proteomes" id="UP000647172">
    <property type="component" value="Unassembled WGS sequence"/>
</dbReference>
<dbReference type="InterPro" id="IPR005754">
    <property type="entry name" value="Sortase"/>
</dbReference>
<dbReference type="EMBL" id="BOMQ01000081">
    <property type="protein sequence ID" value="GIE53246.1"/>
    <property type="molecule type" value="Genomic_DNA"/>
</dbReference>
<sequence length="242" mass="25519">MTIDTPASARDAGSGPLRPDRAAAPEKPAVRPGAPRLLLPIVVPLLVALIVATGYLLIREPRDPAGLGRWAGAPASAPPAENMTGAPNPFRTVPSDLSGPPARLRVAAIGVDTALETLKLGTDGALQPPRTNERAGWYADGTAPGDVGPAVLAGHVDSRRGPAVFYRLRELTTGDKIEVVRGGRTVTFTVTATAWYPKKAFPTDEVYGPTPDRQLRLITCGGVFDRTLRSYRDNLVVYAVAG</sequence>
<dbReference type="Gene3D" id="2.40.260.10">
    <property type="entry name" value="Sortase"/>
    <property type="match status" value="1"/>
</dbReference>
<evidence type="ECO:0000313" key="5">
    <source>
        <dbReference type="Proteomes" id="UP000647172"/>
    </source>
</evidence>
<dbReference type="GO" id="GO:0016787">
    <property type="term" value="F:hydrolase activity"/>
    <property type="evidence" value="ECO:0007669"/>
    <property type="project" value="UniProtKB-KW"/>
</dbReference>
<dbReference type="NCBIfam" id="NF033748">
    <property type="entry name" value="class_F_sortase"/>
    <property type="match status" value="1"/>
</dbReference>
<gene>
    <name evidence="4" type="ORF">Ani05nite_67800</name>
</gene>
<protein>
    <submittedName>
        <fullName evidence="4">Class F sortase</fullName>
    </submittedName>
</protein>
<feature type="transmembrane region" description="Helical" evidence="3">
    <location>
        <begin position="37"/>
        <end position="58"/>
    </location>
</feature>
<organism evidence="4 5">
    <name type="scientific">Actinoplanes nipponensis</name>
    <dbReference type="NCBI Taxonomy" id="135950"/>
    <lineage>
        <taxon>Bacteria</taxon>
        <taxon>Bacillati</taxon>
        <taxon>Actinomycetota</taxon>
        <taxon>Actinomycetes</taxon>
        <taxon>Micromonosporales</taxon>
        <taxon>Micromonosporaceae</taxon>
        <taxon>Actinoplanes</taxon>
    </lineage>
</organism>
<dbReference type="CDD" id="cd05829">
    <property type="entry name" value="Sortase_F"/>
    <property type="match status" value="1"/>
</dbReference>
<keyword evidence="3" id="KW-0812">Transmembrane</keyword>
<dbReference type="Pfam" id="PF04203">
    <property type="entry name" value="Sortase"/>
    <property type="match status" value="1"/>
</dbReference>
<comment type="caution">
    <text evidence="4">The sequence shown here is derived from an EMBL/GenBank/DDBJ whole genome shotgun (WGS) entry which is preliminary data.</text>
</comment>
<dbReference type="InterPro" id="IPR042001">
    <property type="entry name" value="Sortase_F"/>
</dbReference>
<dbReference type="RefSeq" id="WP_239130904.1">
    <property type="nucleotide sequence ID" value="NZ_BAAAYJ010000022.1"/>
</dbReference>
<keyword evidence="3" id="KW-1133">Transmembrane helix</keyword>
<keyword evidence="1" id="KW-0378">Hydrolase</keyword>
<evidence type="ECO:0000313" key="4">
    <source>
        <dbReference type="EMBL" id="GIE53246.1"/>
    </source>
</evidence>
<reference evidence="4" key="1">
    <citation type="submission" date="2021-01" db="EMBL/GenBank/DDBJ databases">
        <title>Whole genome shotgun sequence of Actinoplanes nipponensis NBRC 14063.</title>
        <authorList>
            <person name="Komaki H."/>
            <person name="Tamura T."/>
        </authorList>
    </citation>
    <scope>NUCLEOTIDE SEQUENCE</scope>
    <source>
        <strain evidence="4">NBRC 14063</strain>
    </source>
</reference>
<keyword evidence="3" id="KW-0472">Membrane</keyword>
<dbReference type="SUPFAM" id="SSF63817">
    <property type="entry name" value="Sortase"/>
    <property type="match status" value="1"/>
</dbReference>
<name>A0A919JMC9_9ACTN</name>
<feature type="region of interest" description="Disordered" evidence="2">
    <location>
        <begin position="1"/>
        <end position="30"/>
    </location>
</feature>
<evidence type="ECO:0000256" key="3">
    <source>
        <dbReference type="SAM" id="Phobius"/>
    </source>
</evidence>